<evidence type="ECO:0000256" key="4">
    <source>
        <dbReference type="ARBA" id="ARBA00022679"/>
    </source>
</evidence>
<dbReference type="InterPro" id="IPR011712">
    <property type="entry name" value="Sig_transdc_His_kin_sub3_dim/P"/>
</dbReference>
<dbReference type="GO" id="GO:0016301">
    <property type="term" value="F:kinase activity"/>
    <property type="evidence" value="ECO:0007669"/>
    <property type="project" value="UniProtKB-KW"/>
</dbReference>
<keyword evidence="13" id="KW-1185">Reference proteome</keyword>
<feature type="domain" description="DUF7134" evidence="11">
    <location>
        <begin position="5"/>
        <end position="155"/>
    </location>
</feature>
<comment type="catalytic activity">
    <reaction evidence="1">
        <text>ATP + protein L-histidine = ADP + protein N-phospho-L-histidine.</text>
        <dbReference type="EC" id="2.7.13.3"/>
    </reaction>
</comment>
<dbReference type="InterPro" id="IPR055558">
    <property type="entry name" value="DUF7134"/>
</dbReference>
<keyword evidence="9" id="KW-0812">Transmembrane</keyword>
<evidence type="ECO:0000313" key="13">
    <source>
        <dbReference type="Proteomes" id="UP001611580"/>
    </source>
</evidence>
<accession>A0ABW7XEH8</accession>
<dbReference type="PANTHER" id="PTHR24421">
    <property type="entry name" value="NITRATE/NITRITE SENSOR PROTEIN NARX-RELATED"/>
    <property type="match status" value="1"/>
</dbReference>
<keyword evidence="7" id="KW-0067">ATP-binding</keyword>
<evidence type="ECO:0000256" key="5">
    <source>
        <dbReference type="ARBA" id="ARBA00022741"/>
    </source>
</evidence>
<dbReference type="EC" id="2.7.13.3" evidence="2"/>
<evidence type="ECO:0000256" key="8">
    <source>
        <dbReference type="ARBA" id="ARBA00023012"/>
    </source>
</evidence>
<keyword evidence="9" id="KW-0472">Membrane</keyword>
<evidence type="ECO:0000259" key="11">
    <source>
        <dbReference type="Pfam" id="PF23539"/>
    </source>
</evidence>
<feature type="transmembrane region" description="Helical" evidence="9">
    <location>
        <begin position="133"/>
        <end position="152"/>
    </location>
</feature>
<dbReference type="CDD" id="cd16917">
    <property type="entry name" value="HATPase_UhpB-NarQ-NarX-like"/>
    <property type="match status" value="1"/>
</dbReference>
<dbReference type="EMBL" id="JBIRYI010000001">
    <property type="protein sequence ID" value="MFI2485905.1"/>
    <property type="molecule type" value="Genomic_DNA"/>
</dbReference>
<evidence type="ECO:0000256" key="1">
    <source>
        <dbReference type="ARBA" id="ARBA00000085"/>
    </source>
</evidence>
<keyword evidence="8" id="KW-0902">Two-component regulatory system</keyword>
<feature type="transmembrane region" description="Helical" evidence="9">
    <location>
        <begin position="36"/>
        <end position="53"/>
    </location>
</feature>
<evidence type="ECO:0000256" key="2">
    <source>
        <dbReference type="ARBA" id="ARBA00012438"/>
    </source>
</evidence>
<dbReference type="Gene3D" id="3.30.565.10">
    <property type="entry name" value="Histidine kinase-like ATPase, C-terminal domain"/>
    <property type="match status" value="1"/>
</dbReference>
<keyword evidence="9" id="KW-1133">Transmembrane helix</keyword>
<keyword evidence="3" id="KW-0597">Phosphoprotein</keyword>
<dbReference type="InterPro" id="IPR050482">
    <property type="entry name" value="Sensor_HK_TwoCompSys"/>
</dbReference>
<dbReference type="Gene3D" id="1.20.5.1930">
    <property type="match status" value="1"/>
</dbReference>
<keyword evidence="6 12" id="KW-0418">Kinase</keyword>
<keyword evidence="4" id="KW-0808">Transferase</keyword>
<name>A0ABW7XEH8_9MICO</name>
<evidence type="ECO:0000256" key="6">
    <source>
        <dbReference type="ARBA" id="ARBA00022777"/>
    </source>
</evidence>
<gene>
    <name evidence="12" type="ORF">ACH47X_03295</name>
</gene>
<dbReference type="Pfam" id="PF23539">
    <property type="entry name" value="DUF7134"/>
    <property type="match status" value="1"/>
</dbReference>
<dbReference type="Proteomes" id="UP001611580">
    <property type="component" value="Unassembled WGS sequence"/>
</dbReference>
<comment type="caution">
    <text evidence="12">The sequence shown here is derived from an EMBL/GenBank/DDBJ whole genome shotgun (WGS) entry which is preliminary data.</text>
</comment>
<proteinExistence type="predicted"/>
<reference evidence="12 13" key="1">
    <citation type="submission" date="2024-10" db="EMBL/GenBank/DDBJ databases">
        <title>The Natural Products Discovery Center: Release of the First 8490 Sequenced Strains for Exploring Actinobacteria Biosynthetic Diversity.</title>
        <authorList>
            <person name="Kalkreuter E."/>
            <person name="Kautsar S.A."/>
            <person name="Yang D."/>
            <person name="Bader C.D."/>
            <person name="Teijaro C.N."/>
            <person name="Fluegel L."/>
            <person name="Davis C.M."/>
            <person name="Simpson J.R."/>
            <person name="Lauterbach L."/>
            <person name="Steele A.D."/>
            <person name="Gui C."/>
            <person name="Meng S."/>
            <person name="Li G."/>
            <person name="Viehrig K."/>
            <person name="Ye F."/>
            <person name="Su P."/>
            <person name="Kiefer A.F."/>
            <person name="Nichols A."/>
            <person name="Cepeda A.J."/>
            <person name="Yan W."/>
            <person name="Fan B."/>
            <person name="Jiang Y."/>
            <person name="Adhikari A."/>
            <person name="Zheng C.-J."/>
            <person name="Schuster L."/>
            <person name="Cowan T.M."/>
            <person name="Smanski M.J."/>
            <person name="Chevrette M.G."/>
            <person name="De Carvalho L.P.S."/>
            <person name="Shen B."/>
        </authorList>
    </citation>
    <scope>NUCLEOTIDE SEQUENCE [LARGE SCALE GENOMIC DNA]</scope>
    <source>
        <strain evidence="12 13">NPDC019481</strain>
    </source>
</reference>
<protein>
    <recommendedName>
        <fullName evidence="2">histidine kinase</fullName>
        <ecNumber evidence="2">2.7.13.3</ecNumber>
    </recommendedName>
</protein>
<dbReference type="InterPro" id="IPR036890">
    <property type="entry name" value="HATPase_C_sf"/>
</dbReference>
<dbReference type="RefSeq" id="WP_397401335.1">
    <property type="nucleotide sequence ID" value="NZ_JBIRYI010000001.1"/>
</dbReference>
<organism evidence="12 13">
    <name type="scientific">Promicromonospora kroppenstedtii</name>
    <dbReference type="NCBI Taxonomy" id="440482"/>
    <lineage>
        <taxon>Bacteria</taxon>
        <taxon>Bacillati</taxon>
        <taxon>Actinomycetota</taxon>
        <taxon>Actinomycetes</taxon>
        <taxon>Micrococcales</taxon>
        <taxon>Promicromonosporaceae</taxon>
        <taxon>Promicromonospora</taxon>
    </lineage>
</organism>
<keyword evidence="5" id="KW-0547">Nucleotide-binding</keyword>
<feature type="transmembrane region" description="Helical" evidence="9">
    <location>
        <begin position="60"/>
        <end position="82"/>
    </location>
</feature>
<evidence type="ECO:0000313" key="12">
    <source>
        <dbReference type="EMBL" id="MFI2485905.1"/>
    </source>
</evidence>
<evidence type="ECO:0000256" key="7">
    <source>
        <dbReference type="ARBA" id="ARBA00022840"/>
    </source>
</evidence>
<feature type="transmembrane region" description="Helical" evidence="9">
    <location>
        <begin position="12"/>
        <end position="30"/>
    </location>
</feature>
<dbReference type="SUPFAM" id="SSF55874">
    <property type="entry name" value="ATPase domain of HSP90 chaperone/DNA topoisomerase II/histidine kinase"/>
    <property type="match status" value="1"/>
</dbReference>
<dbReference type="Pfam" id="PF07730">
    <property type="entry name" value="HisKA_3"/>
    <property type="match status" value="1"/>
</dbReference>
<evidence type="ECO:0000256" key="9">
    <source>
        <dbReference type="SAM" id="Phobius"/>
    </source>
</evidence>
<evidence type="ECO:0000256" key="3">
    <source>
        <dbReference type="ARBA" id="ARBA00022553"/>
    </source>
</evidence>
<feature type="domain" description="Signal transduction histidine kinase subgroup 3 dimerisation and phosphoacceptor" evidence="10">
    <location>
        <begin position="187"/>
        <end position="249"/>
    </location>
</feature>
<dbReference type="PANTHER" id="PTHR24421:SF10">
    <property type="entry name" value="NITRATE_NITRITE SENSOR PROTEIN NARQ"/>
    <property type="match status" value="1"/>
</dbReference>
<sequence>MSTGPTRADVLIAGAATLVLYPLTVLVVIASLPAPQAWAVSVLALIAHVALAWRRSRPLASALLVGVVVGGEVAVTGLFYLLPSTLVLPMALYAAAAYSARWWLLVLGLVGSGIAAGRHAVDPDVVGSGFGPASWLLFLLFAAVLICSWTMGRLRGAQVVATRLAEERAEAERRDRMRSEEFAAAQERGRISRDMHDVLAHSLSAIIGQARVARFDESRTAPALATIEETARASLHEIRGILRLLREGDAEARPQPGLADLPELVDRARSLGCAVTETTDGAPSVVSVTAQLAVYRFVQEAFTNVTKHAHPGAAVDLALRWGADHLTVTVANDRLRTGRPAGSDVGMGLTGMRERLMAVGGALVTTDPESAGGERFVVSATVPARAEERA</sequence>
<feature type="transmembrane region" description="Helical" evidence="9">
    <location>
        <begin position="102"/>
        <end position="121"/>
    </location>
</feature>
<evidence type="ECO:0000259" key="10">
    <source>
        <dbReference type="Pfam" id="PF07730"/>
    </source>
</evidence>